<feature type="compositionally biased region" description="Low complexity" evidence="1">
    <location>
        <begin position="212"/>
        <end position="226"/>
    </location>
</feature>
<feature type="region of interest" description="Disordered" evidence="1">
    <location>
        <begin position="205"/>
        <end position="249"/>
    </location>
</feature>
<evidence type="ECO:0000313" key="2">
    <source>
        <dbReference type="EMBL" id="APB34990.1"/>
    </source>
</evidence>
<proteinExistence type="predicted"/>
<accession>A0A1J0AGC3</accession>
<name>A0A1J0AGC3_9CYAN</name>
<dbReference type="AlphaFoldDB" id="A0A1J0AGC3"/>
<dbReference type="KEGG" id="glt:GlitD10_2648"/>
<sequence>MIAVASYSHPIPPPTEPLQYRAIGVLRGRYEPSEEQFTKGVLITHDGVQVDAVLLGRLMSLVKKKLDLSQERLWVVYPRTRNQPRAVPGEPVPDTPFLPLHVQMMGVWEPGELHPEEELTAEDIRVEEDYFSIRGEVVRQNHRAEAVTVRIRRAPMNLAGTADTFKLELKGTLPQPGKGMFWDLQVKRQGTNLLIRQAHQVAAILPNKPAARRPGPTSRPSRPTTTSGGGGGGGRPVPRPKPAPPSAGT</sequence>
<dbReference type="Proteomes" id="UP000180235">
    <property type="component" value="Chromosome"/>
</dbReference>
<reference evidence="2 3" key="1">
    <citation type="submission" date="2016-10" db="EMBL/GenBank/DDBJ databases">
        <title>Description of Gloeomargarita lithophora gen. nov., sp. nov., a thylakoid-bearing basal-branching cyanobacterium with intracellular carbonates, and proposal for Gloeomargaritales ord. nov.</title>
        <authorList>
            <person name="Moreira D."/>
            <person name="Tavera R."/>
            <person name="Benzerara K."/>
            <person name="Skouri-Panet F."/>
            <person name="Couradeau E."/>
            <person name="Gerard E."/>
            <person name="Loussert C."/>
            <person name="Novelo E."/>
            <person name="Zivanovic Y."/>
            <person name="Lopez-Garcia P."/>
        </authorList>
    </citation>
    <scope>NUCLEOTIDE SEQUENCE [LARGE SCALE GENOMIC DNA]</scope>
    <source>
        <strain evidence="2 3">D10</strain>
    </source>
</reference>
<dbReference type="RefSeq" id="WP_071455344.1">
    <property type="nucleotide sequence ID" value="NZ_CP017675.1"/>
</dbReference>
<keyword evidence="3" id="KW-1185">Reference proteome</keyword>
<evidence type="ECO:0000256" key="1">
    <source>
        <dbReference type="SAM" id="MobiDB-lite"/>
    </source>
</evidence>
<dbReference type="OrthoDB" id="423098at2"/>
<gene>
    <name evidence="2" type="ORF">GlitD10_2648</name>
</gene>
<feature type="compositionally biased region" description="Pro residues" evidence="1">
    <location>
        <begin position="237"/>
        <end position="249"/>
    </location>
</feature>
<dbReference type="STRING" id="1188229.GlitD10_2648"/>
<organism evidence="2 3">
    <name type="scientific">Gloeomargarita lithophora Alchichica-D10</name>
    <dbReference type="NCBI Taxonomy" id="1188229"/>
    <lineage>
        <taxon>Bacteria</taxon>
        <taxon>Bacillati</taxon>
        <taxon>Cyanobacteriota</taxon>
        <taxon>Cyanophyceae</taxon>
        <taxon>Gloeomargaritales</taxon>
        <taxon>Gloeomargaritaceae</taxon>
        <taxon>Gloeomargarita</taxon>
    </lineage>
</organism>
<evidence type="ECO:0000313" key="3">
    <source>
        <dbReference type="Proteomes" id="UP000180235"/>
    </source>
</evidence>
<protein>
    <submittedName>
        <fullName evidence="2">Uncharacterized protein</fullName>
    </submittedName>
</protein>
<dbReference type="EMBL" id="CP017675">
    <property type="protein sequence ID" value="APB34990.1"/>
    <property type="molecule type" value="Genomic_DNA"/>
</dbReference>